<evidence type="ECO:0000313" key="13">
    <source>
        <dbReference type="Proteomes" id="UP000824540"/>
    </source>
</evidence>
<keyword evidence="9" id="KW-0175">Coiled coil</keyword>
<dbReference type="SMART" id="SM01249">
    <property type="entry name" value="KASH"/>
    <property type="match status" value="1"/>
</dbReference>
<keyword evidence="13" id="KW-1185">Reference proteome</keyword>
<dbReference type="GO" id="GO:0034993">
    <property type="term" value="C:meiotic nuclear membrane microtubule tethering complex"/>
    <property type="evidence" value="ECO:0007669"/>
    <property type="project" value="TreeGrafter"/>
</dbReference>
<dbReference type="OrthoDB" id="9838382at2759"/>
<feature type="compositionally biased region" description="Gly residues" evidence="10">
    <location>
        <begin position="965"/>
        <end position="977"/>
    </location>
</feature>
<feature type="region of interest" description="Disordered" evidence="10">
    <location>
        <begin position="1381"/>
        <end position="1400"/>
    </location>
</feature>
<keyword evidence="6" id="KW-0539">Nucleus</keyword>
<feature type="region of interest" description="Disordered" evidence="10">
    <location>
        <begin position="1277"/>
        <end position="1305"/>
    </location>
</feature>
<feature type="region of interest" description="Disordered" evidence="10">
    <location>
        <begin position="1593"/>
        <end position="1649"/>
    </location>
</feature>
<comment type="subcellular location">
    <subcellularLocation>
        <location evidence="7">Nucleus outer membrane</location>
        <topology evidence="7">Single-pass type IV membrane protein</topology>
    </subcellularLocation>
</comment>
<dbReference type="SMART" id="SM00150">
    <property type="entry name" value="SPEC"/>
    <property type="match status" value="3"/>
</dbReference>
<accession>A0A8T2P587</accession>
<feature type="compositionally biased region" description="Basic and acidic residues" evidence="10">
    <location>
        <begin position="1593"/>
        <end position="1604"/>
    </location>
</feature>
<feature type="region of interest" description="Disordered" evidence="10">
    <location>
        <begin position="806"/>
        <end position="827"/>
    </location>
</feature>
<reference evidence="12" key="1">
    <citation type="thesis" date="2021" institute="BYU ScholarsArchive" country="Provo, UT, USA">
        <title>Applications of and Algorithms for Genome Assembly and Genomic Analyses with an Emphasis on Marine Teleosts.</title>
        <authorList>
            <person name="Pickett B.D."/>
        </authorList>
    </citation>
    <scope>NUCLEOTIDE SEQUENCE</scope>
    <source>
        <strain evidence="12">HI-2016</strain>
    </source>
</reference>
<evidence type="ECO:0000256" key="6">
    <source>
        <dbReference type="ARBA" id="ARBA00023242"/>
    </source>
</evidence>
<evidence type="ECO:0000256" key="10">
    <source>
        <dbReference type="SAM" id="MobiDB-lite"/>
    </source>
</evidence>
<dbReference type="GO" id="GO:0007097">
    <property type="term" value="P:nuclear migration"/>
    <property type="evidence" value="ECO:0007669"/>
    <property type="project" value="TreeGrafter"/>
</dbReference>
<dbReference type="CDD" id="cd00176">
    <property type="entry name" value="SPEC"/>
    <property type="match status" value="1"/>
</dbReference>
<feature type="coiled-coil region" evidence="9">
    <location>
        <begin position="286"/>
        <end position="395"/>
    </location>
</feature>
<evidence type="ECO:0000259" key="11">
    <source>
        <dbReference type="PROSITE" id="PS51049"/>
    </source>
</evidence>
<feature type="region of interest" description="Disordered" evidence="10">
    <location>
        <begin position="964"/>
        <end position="1031"/>
    </location>
</feature>
<evidence type="ECO:0000313" key="12">
    <source>
        <dbReference type="EMBL" id="KAG9344738.1"/>
    </source>
</evidence>
<evidence type="ECO:0000256" key="3">
    <source>
        <dbReference type="ARBA" id="ARBA00022737"/>
    </source>
</evidence>
<dbReference type="GO" id="GO:0005640">
    <property type="term" value="C:nuclear outer membrane"/>
    <property type="evidence" value="ECO:0007669"/>
    <property type="project" value="UniProtKB-SubCell"/>
</dbReference>
<dbReference type="InterPro" id="IPR052403">
    <property type="entry name" value="LINC-complex_assoc"/>
</dbReference>
<dbReference type="InterPro" id="IPR057933">
    <property type="entry name" value="SYNE3_dom"/>
</dbReference>
<dbReference type="InterPro" id="IPR018159">
    <property type="entry name" value="Spectrin/alpha-actinin"/>
</dbReference>
<dbReference type="Proteomes" id="UP000824540">
    <property type="component" value="Unassembled WGS sequence"/>
</dbReference>
<comment type="caution">
    <text evidence="12">The sequence shown here is derived from an EMBL/GenBank/DDBJ whole genome shotgun (WGS) entry which is preliminary data.</text>
</comment>
<feature type="compositionally biased region" description="Low complexity" evidence="10">
    <location>
        <begin position="1383"/>
        <end position="1396"/>
    </location>
</feature>
<dbReference type="Pfam" id="PF25804">
    <property type="entry name" value="SYNE3"/>
    <property type="match status" value="1"/>
</dbReference>
<protein>
    <recommendedName>
        <fullName evidence="11">KASH domain-containing protein</fullName>
    </recommendedName>
</protein>
<feature type="region of interest" description="Disordered" evidence="10">
    <location>
        <begin position="247"/>
        <end position="276"/>
    </location>
</feature>
<dbReference type="GO" id="GO:0051015">
    <property type="term" value="F:actin filament binding"/>
    <property type="evidence" value="ECO:0007669"/>
    <property type="project" value="TreeGrafter"/>
</dbReference>
<feature type="coiled-coil region" evidence="9">
    <location>
        <begin position="566"/>
        <end position="593"/>
    </location>
</feature>
<keyword evidence="4" id="KW-1133">Transmembrane helix</keyword>
<proteinExistence type="inferred from homology"/>
<feature type="domain" description="KASH" evidence="11">
    <location>
        <begin position="1773"/>
        <end position="1831"/>
    </location>
</feature>
<feature type="compositionally biased region" description="Polar residues" evidence="10">
    <location>
        <begin position="1634"/>
        <end position="1649"/>
    </location>
</feature>
<dbReference type="Gene3D" id="1.20.58.60">
    <property type="match status" value="3"/>
</dbReference>
<feature type="coiled-coil region" evidence="9">
    <location>
        <begin position="502"/>
        <end position="532"/>
    </location>
</feature>
<gene>
    <name evidence="12" type="ORF">JZ751_010425</name>
</gene>
<comment type="similarity">
    <text evidence="1">Belongs to the nesprin family.</text>
</comment>
<evidence type="ECO:0000256" key="1">
    <source>
        <dbReference type="ARBA" id="ARBA00008619"/>
    </source>
</evidence>
<evidence type="ECO:0000256" key="8">
    <source>
        <dbReference type="PROSITE-ProRule" id="PRU00385"/>
    </source>
</evidence>
<feature type="topological domain" description="Cytoplasmic" evidence="8">
    <location>
        <begin position="1"/>
        <end position="1781"/>
    </location>
</feature>
<keyword evidence="5 8" id="KW-0472">Membrane</keyword>
<evidence type="ECO:0000256" key="4">
    <source>
        <dbReference type="ARBA" id="ARBA00022989"/>
    </source>
</evidence>
<dbReference type="PROSITE" id="PS51049">
    <property type="entry name" value="KASH"/>
    <property type="match status" value="1"/>
</dbReference>
<dbReference type="InterPro" id="IPR012315">
    <property type="entry name" value="KASH"/>
</dbReference>
<feature type="topological domain" description="Perinuclear space" evidence="8">
    <location>
        <begin position="1803"/>
        <end position="1831"/>
    </location>
</feature>
<feature type="compositionally biased region" description="Basic and acidic residues" evidence="10">
    <location>
        <begin position="1007"/>
        <end position="1017"/>
    </location>
</feature>
<organism evidence="12 13">
    <name type="scientific">Albula glossodonta</name>
    <name type="common">roundjaw bonefish</name>
    <dbReference type="NCBI Taxonomy" id="121402"/>
    <lineage>
        <taxon>Eukaryota</taxon>
        <taxon>Metazoa</taxon>
        <taxon>Chordata</taxon>
        <taxon>Craniata</taxon>
        <taxon>Vertebrata</taxon>
        <taxon>Euteleostomi</taxon>
        <taxon>Actinopterygii</taxon>
        <taxon>Neopterygii</taxon>
        <taxon>Teleostei</taxon>
        <taxon>Albuliformes</taxon>
        <taxon>Albulidae</taxon>
        <taxon>Albula</taxon>
    </lineage>
</organism>
<keyword evidence="2 8" id="KW-0812">Transmembrane</keyword>
<evidence type="ECO:0000256" key="5">
    <source>
        <dbReference type="ARBA" id="ARBA00023136"/>
    </source>
</evidence>
<dbReference type="PANTHER" id="PTHR47535">
    <property type="entry name" value="MUSCLE-SPECIFIC PROTEIN 300 KDA, ISOFORM G"/>
    <property type="match status" value="1"/>
</dbReference>
<evidence type="ECO:0000256" key="7">
    <source>
        <dbReference type="ARBA" id="ARBA00046312"/>
    </source>
</evidence>
<sequence>MTQKQQEAFAKCVESAHCWIQAVHERLRANDNTAGPRAALETRLRETEAIRESEPEGWVKVDMALGAAETLLRSGDEKIRGQTLAKLKELKALWEETSTYIMHCHSRIEWVWLHWEEYLKALEEFYAWLRRMQQALGPQLELQLGAREKAWHLEHHRVLLGDIQAQGPPLDRLLEEAADLQERIQDPSLGSGAHKSLKEAYNEIKDRAEERVSLLQKMAEDHRVFDASMQQFWAWLGSMSEELTRYSGTEDTPQNMPRPLQVGGMPKRMPRPLKTKDMPRNTIHALEKLRETVDREEGTLRHLEGTSESIKANTSPLGAEQITVEIERLRQNWEELRQRVRLAEETRRVALNTQKEYTSLCEKVQAEASRLHLRLQELEQELELADGEEKMEDDEVLWRKYMHVLRSVAAEEAHVEHLKARLTELFHVSQDPTLVSDQVLNVLKAYQGVKGHAFRLWTEKEAALRRAWLDSLQSFSKWGQLVNQILEGSEEVNDLAHIDLMVQKTESLLKDSQQLQERLEQLQAKRDLLVDIFVPEKAEDLGAELSAAVREREKQHTLLLQRKSHLQHLLSRTEEFEDAYKRVQKELSILREKCITTDKLQPDILAKKTLCDQLTVILGELEDCEAQLTAMKALPPQSPADQLKVKHLCTQWKELHKDMKDRVLESERSSQDHQDFQEKLLGLEKRLLEARPTLESLVSMSAERGMDRRQAEVERALKELPELELELRRIEAWGQKVLAKTSEDGKEPITHDIQRLQESWANLGMLSQALHRFPIGDGVVGGDFHMTEGEGEGKMEGQVIADMDVPQEGGEEKRPKTGDEGDCMGQSPSVGWRVGTGDEEAGNEQMDVGQDLRTERGLGAVDDDTALGQGARTLGGSVPEDEGRIVAEIVGMDVGGDDRTEKGLDFGGKGTDFGQSVKIKRGLGAINERVDSGNGIKGEGTVGDKAVDFGQVSQTGELLKTEVQGGVGAGGQSGGLGSIVSGERGMGVEDEGEFGAEDVGTHLGQSVRDESGLKTGDDSQGLGQHGRSEGVLGAGDEEALHVPGEQAHFEQGVNAKGVSGVEHEDEGLGQALRDKGRLIVRGEAGSGAGHRRVRSAKGVGTATLLSAVNEGKGLGRGVRAEEALVPGDESRLGARGEGMDLGFDLATEDEGLELEWDFKVEEGDYAGVVTACDELDFIRDSILGPGEQGAQPEQDSVTHLRVGNEGEGMDLGKGITAEEGLHLTGGGLSPERDIRAEAKVSAGTESTPAEHGIRADEELSPGIEGTGLGRDVVMSGPGDEDLSVGAGNSTEGAVSAGERSGAGGEGMVFQQGVRADGVTDIDDSGRVGPGPVKAFTGECVEADRVLVAGDDAGLGAGVEGTSLGWGMSTEEGLYSKQNSQLFQGSGQNQTQGQNSSAKGIRAEREFGTGDEGVSLRNDRIDGEGVYVRGESMNSALGTELLEAEDNGSGDDRMGSTTAVCVSETAEKGRSDTETTGEFVGQGVRAERVLVARNKGGFDSEHENSALRMGFGAEAEFCVKGEGLSLGQNFRDKARVEDGVEGTYVERGIEAEDDLRAIALGQNPTDVLINQSLIEQEPSAHQLKFGFDEVDKEGGYRQRASKNDMEGGSVGGSQTIHRGLSGRKQGKVTEKESLPQETSGTSVDQSGQHTQVGLGLADGANLQGEFEAWLEAENTKLSAILSQKEALTAKELKLRQKELKELRARIGWGQTRLQEVLMFRGEAGAEDPGLEELRYRWVLYKSKLQDVEDLKDLLEHQDTTVVQEEPLKNGKKRSGLLQRACCFALPFQLLLLSLLLLAFFLPLTEEGASCSLANNFARSFRLMLRYEAPPPT</sequence>
<dbReference type="PANTHER" id="PTHR47535:SF2">
    <property type="entry name" value="NESPRIN-3"/>
    <property type="match status" value="1"/>
</dbReference>
<dbReference type="Pfam" id="PF25803">
    <property type="entry name" value="Spectrin_SYNE1_2"/>
    <property type="match status" value="1"/>
</dbReference>
<dbReference type="GO" id="GO:0005737">
    <property type="term" value="C:cytoplasm"/>
    <property type="evidence" value="ECO:0007669"/>
    <property type="project" value="TreeGrafter"/>
</dbReference>
<dbReference type="EMBL" id="JAFBMS010000019">
    <property type="protein sequence ID" value="KAG9344738.1"/>
    <property type="molecule type" value="Genomic_DNA"/>
</dbReference>
<dbReference type="InterPro" id="IPR057932">
    <property type="entry name" value="Spectrin_SYNE1_3"/>
</dbReference>
<feature type="compositionally biased region" description="Basic and acidic residues" evidence="10">
    <location>
        <begin position="810"/>
        <end position="819"/>
    </location>
</feature>
<keyword evidence="3" id="KW-0677">Repeat</keyword>
<evidence type="ECO:0000256" key="9">
    <source>
        <dbReference type="SAM" id="Coils"/>
    </source>
</evidence>
<evidence type="ECO:0000256" key="2">
    <source>
        <dbReference type="ARBA" id="ARBA00022692"/>
    </source>
</evidence>
<dbReference type="SUPFAM" id="SSF46966">
    <property type="entry name" value="Spectrin repeat"/>
    <property type="match status" value="2"/>
</dbReference>
<dbReference type="Pfam" id="PF10541">
    <property type="entry name" value="KASH"/>
    <property type="match status" value="1"/>
</dbReference>
<name>A0A8T2P587_9TELE</name>